<reference evidence="5" key="2">
    <citation type="submission" date="2025-09" db="UniProtKB">
        <authorList>
            <consortium name="Ensembl"/>
        </authorList>
    </citation>
    <scope>IDENTIFICATION</scope>
</reference>
<feature type="region of interest" description="Disordered" evidence="3">
    <location>
        <begin position="827"/>
        <end position="1253"/>
    </location>
</feature>
<dbReference type="AlphaFoldDB" id="A0A3B3YQW1"/>
<organism evidence="5 6">
    <name type="scientific">Poecilia mexicana</name>
    <dbReference type="NCBI Taxonomy" id="48701"/>
    <lineage>
        <taxon>Eukaryota</taxon>
        <taxon>Metazoa</taxon>
        <taxon>Chordata</taxon>
        <taxon>Craniata</taxon>
        <taxon>Vertebrata</taxon>
        <taxon>Euteleostomi</taxon>
        <taxon>Actinopterygii</taxon>
        <taxon>Neopterygii</taxon>
        <taxon>Teleostei</taxon>
        <taxon>Neoteleostei</taxon>
        <taxon>Acanthomorphata</taxon>
        <taxon>Ovalentaria</taxon>
        <taxon>Atherinomorphae</taxon>
        <taxon>Cyprinodontiformes</taxon>
        <taxon>Poeciliidae</taxon>
        <taxon>Poeciliinae</taxon>
        <taxon>Poecilia</taxon>
    </lineage>
</organism>
<feature type="compositionally biased region" description="Polar residues" evidence="3">
    <location>
        <begin position="1232"/>
        <end position="1243"/>
    </location>
</feature>
<feature type="compositionally biased region" description="Polar residues" evidence="3">
    <location>
        <begin position="1033"/>
        <end position="1043"/>
    </location>
</feature>
<evidence type="ECO:0000313" key="6">
    <source>
        <dbReference type="Proteomes" id="UP000261480"/>
    </source>
</evidence>
<feature type="region of interest" description="Disordered" evidence="3">
    <location>
        <begin position="1"/>
        <end position="28"/>
    </location>
</feature>
<proteinExistence type="predicted"/>
<feature type="region of interest" description="Disordered" evidence="3">
    <location>
        <begin position="693"/>
        <end position="814"/>
    </location>
</feature>
<reference evidence="5" key="1">
    <citation type="submission" date="2025-08" db="UniProtKB">
        <authorList>
            <consortium name="Ensembl"/>
        </authorList>
    </citation>
    <scope>IDENTIFICATION</scope>
</reference>
<feature type="compositionally biased region" description="Gly residues" evidence="3">
    <location>
        <begin position="573"/>
        <end position="588"/>
    </location>
</feature>
<dbReference type="PANTHER" id="PTHR15617:SF1">
    <property type="entry name" value="TRANSCRIPTION FACTOR GIBBIN"/>
    <property type="match status" value="1"/>
</dbReference>
<feature type="compositionally biased region" description="Polar residues" evidence="3">
    <location>
        <begin position="1065"/>
        <end position="1100"/>
    </location>
</feature>
<sequence>MSGSSDPQHSGQTGAPAGRGETRPEQKGFVVRLEKLGRPESWTGELTLHGAFQDPFHDGLALVTSDIAPTSPSTLATGAHLQERLGHGTYLQRHPDTCMTAEADTFSATLRNMQTHVDPEVHAEAFSNPHMDNCGIMEISNHSDSIDSELSKTLTVEAMNTTSPQTLPLAIGNHPATTNPLEAPAARTAEFDTPSNYGPVPSGPNPIMKYALRSSGRPRFPLHLRRDRGREEEETLEEKIWMVKEDEITADAKEERSSVEAVLPAPTCHTDMPLTPSEPKPAPKPLLKPGPRLGHRPGPKSRCKPPLKYVHKAAPKSILKQRLVRKIVVKVPRIPVSLSRRQKSYKISSLETVTGTEKTNDGSLEGSEATREPTALLRMKNNGKSVMVMFPPGELPVILKRRRGRPPKQALPGIQVEVPSAGTTAITGDQPKKPRRRRRTKLPCPFPSYVNDTNDVKAEYGDVLSKLAFLNRQPPATGRCSPPRCWTPSEPESFHTPVENPGISTLLHRLTGSRRPRGGRGGGLGRGGGAGGGVMGSECNKSTFSDFFESIGKKRKLNLLSQHGLPRKRRKGVGGGVGRGGGMVGTEPGGEKIVRRRRMRKNGAFKGGVVPMGQDWPNGTGGWDEEGALDKDRALGGYQLCGSPRGGFSSCNVGRGGAYSGPAGSKGGGLAGEDSQGLFAGYFRSLLDSDDSSDLLDISSQSDPRKSSSSAYDPSSSAASHSWSPPFPKWSTKGANAGYHGYSEYGSNESKDILDISNYTPQKAKRQPFPESLSESSSDSSHVGSTAPVIGPSSTGGSYRQNEAASVSAGQSSLSSLEKLMMDWHESASGPSYNWSQDVLFQGGGTSKPGRGRRKRTELHLEKEGGSALHSDSPSSPSPTPAPGPKRGGAGGRGRGSRGGRGGLSSCQRERPTGSKGRGKMASVSGAGLMVSAGGPEGSGLFQEGLDYYSGDSSSLSPLATPNPAPPSSYLQDTCEYPSPYSAHPSTPSSEERYPALYPGESSSSLSPSVSSPPYPPKPTPPPTQPYHLLPSRTFSPSCSPSPRLTPHCGTALSPSHRPPPKDLQFSQYDSPSYCSSPYWYGQTSHSGSPSPHSNTTVHAHSNPHASPHGNAHANSLANPTVNTHTHMSDTQHQSHTNLSSHTSTHPASHLQSSQPHLNAHLPTLAHPNPSPGLHSHATPGLYEERNPSSAMAPHKRDLVPHSMSTGLRQGPLPHSPYSKPPLDASPHQEDTSGYTLPQQSYQGVGHRYPPQTAQGGGVLCQLLDPASDDSFSVTSL</sequence>
<feature type="region of interest" description="Disordered" evidence="3">
    <location>
        <begin position="266"/>
        <end position="306"/>
    </location>
</feature>
<protein>
    <recommendedName>
        <fullName evidence="4">DUF4683 domain-containing protein</fullName>
    </recommendedName>
</protein>
<feature type="compositionally biased region" description="Low complexity" evidence="3">
    <location>
        <begin position="804"/>
        <end position="814"/>
    </location>
</feature>
<keyword evidence="2" id="KW-0539">Nucleus</keyword>
<feature type="region of interest" description="Disordered" evidence="3">
    <location>
        <begin position="423"/>
        <end position="446"/>
    </location>
</feature>
<evidence type="ECO:0000256" key="3">
    <source>
        <dbReference type="SAM" id="MobiDB-lite"/>
    </source>
</evidence>
<evidence type="ECO:0000313" key="5">
    <source>
        <dbReference type="Ensembl" id="ENSPMEP00000029752.1"/>
    </source>
</evidence>
<dbReference type="Pfam" id="PF15735">
    <property type="entry name" value="DUF4683"/>
    <property type="match status" value="1"/>
</dbReference>
<dbReference type="PANTHER" id="PTHR15617">
    <property type="entry name" value="TRANSCRIPTION FACTOR GIBBIN"/>
    <property type="match status" value="1"/>
</dbReference>
<keyword evidence="6" id="KW-1185">Reference proteome</keyword>
<feature type="compositionally biased region" description="Gly residues" evidence="3">
    <location>
        <begin position="519"/>
        <end position="531"/>
    </location>
</feature>
<name>A0A3B3YQW1_9TELE</name>
<feature type="region of interest" description="Disordered" evidence="3">
    <location>
        <begin position="511"/>
        <end position="531"/>
    </location>
</feature>
<feature type="compositionally biased region" description="Polar residues" evidence="3">
    <location>
        <begin position="1113"/>
        <end position="1126"/>
    </location>
</feature>
<feature type="compositionally biased region" description="Pro residues" evidence="3">
    <location>
        <begin position="1011"/>
        <end position="1025"/>
    </location>
</feature>
<feature type="compositionally biased region" description="Low complexity" evidence="3">
    <location>
        <begin position="997"/>
        <end position="1010"/>
    </location>
</feature>
<dbReference type="Proteomes" id="UP000261480">
    <property type="component" value="Unplaced"/>
</dbReference>
<feature type="compositionally biased region" description="Low complexity" evidence="3">
    <location>
        <begin position="866"/>
        <end position="875"/>
    </location>
</feature>
<dbReference type="Ensembl" id="ENSPMET00000021097.1">
    <property type="protein sequence ID" value="ENSPMEP00000029752.1"/>
    <property type="gene ID" value="ENSPMEG00000015709.1"/>
</dbReference>
<evidence type="ECO:0000256" key="1">
    <source>
        <dbReference type="ARBA" id="ARBA00004123"/>
    </source>
</evidence>
<accession>A0A3B3YQW1</accession>
<feature type="compositionally biased region" description="Polar residues" evidence="3">
    <location>
        <begin position="1"/>
        <end position="13"/>
    </location>
</feature>
<feature type="compositionally biased region" description="Polar residues" evidence="3">
    <location>
        <begin position="792"/>
        <end position="803"/>
    </location>
</feature>
<dbReference type="InterPro" id="IPR032757">
    <property type="entry name" value="DUF4683"/>
</dbReference>
<feature type="compositionally biased region" description="Low complexity" evidence="3">
    <location>
        <begin position="772"/>
        <end position="785"/>
    </location>
</feature>
<comment type="subcellular location">
    <subcellularLocation>
        <location evidence="1">Nucleus</location>
    </subcellularLocation>
</comment>
<dbReference type="STRING" id="48701.ENSPMEP00000029752"/>
<feature type="compositionally biased region" description="Low complexity" evidence="3">
    <location>
        <begin position="945"/>
        <end position="957"/>
    </location>
</feature>
<dbReference type="InterPro" id="IPR039225">
    <property type="entry name" value="AHDC1"/>
</dbReference>
<feature type="compositionally biased region" description="Pro residues" evidence="3">
    <location>
        <begin position="276"/>
        <end position="288"/>
    </location>
</feature>
<feature type="compositionally biased region" description="Gly residues" evidence="3">
    <location>
        <begin position="886"/>
        <end position="903"/>
    </location>
</feature>
<feature type="compositionally biased region" description="Polar residues" evidence="3">
    <location>
        <begin position="829"/>
        <end position="839"/>
    </location>
</feature>
<feature type="compositionally biased region" description="Basic residues" evidence="3">
    <location>
        <begin position="293"/>
        <end position="306"/>
    </location>
</feature>
<feature type="compositionally biased region" description="Low complexity" evidence="3">
    <location>
        <begin position="695"/>
        <end position="724"/>
    </location>
</feature>
<feature type="compositionally biased region" description="Low complexity" evidence="3">
    <location>
        <begin position="1131"/>
        <end position="1146"/>
    </location>
</feature>
<feature type="domain" description="DUF4683" evidence="4">
    <location>
        <begin position="435"/>
        <end position="489"/>
    </location>
</feature>
<feature type="region of interest" description="Disordered" evidence="3">
    <location>
        <begin position="566"/>
        <end position="589"/>
    </location>
</feature>
<evidence type="ECO:0000259" key="4">
    <source>
        <dbReference type="Pfam" id="PF15735"/>
    </source>
</evidence>
<evidence type="ECO:0000256" key="2">
    <source>
        <dbReference type="ARBA" id="ARBA00023242"/>
    </source>
</evidence>
<dbReference type="GO" id="GO:0005634">
    <property type="term" value="C:nucleus"/>
    <property type="evidence" value="ECO:0007669"/>
    <property type="project" value="UniProtKB-SubCell"/>
</dbReference>